<dbReference type="Proteomes" id="UP001139308">
    <property type="component" value="Unassembled WGS sequence"/>
</dbReference>
<keyword evidence="3" id="KW-1185">Reference proteome</keyword>
<dbReference type="InterPro" id="IPR024079">
    <property type="entry name" value="MetalloPept_cat_dom_sf"/>
</dbReference>
<organism evidence="2 3">
    <name type="scientific">Paraburkholderia tagetis</name>
    <dbReference type="NCBI Taxonomy" id="2913261"/>
    <lineage>
        <taxon>Bacteria</taxon>
        <taxon>Pseudomonadati</taxon>
        <taxon>Pseudomonadota</taxon>
        <taxon>Betaproteobacteria</taxon>
        <taxon>Burkholderiales</taxon>
        <taxon>Burkholderiaceae</taxon>
        <taxon>Paraburkholderia</taxon>
    </lineage>
</organism>
<dbReference type="Gene3D" id="3.40.390.10">
    <property type="entry name" value="Collagenase (Catalytic Domain)"/>
    <property type="match status" value="1"/>
</dbReference>
<evidence type="ECO:0000313" key="2">
    <source>
        <dbReference type="EMBL" id="MCG5075208.1"/>
    </source>
</evidence>
<reference evidence="2" key="1">
    <citation type="submission" date="2022-01" db="EMBL/GenBank/DDBJ databases">
        <title>Genome sequence and assembly of Parabukholderia sp. RG36.</title>
        <authorList>
            <person name="Chhetri G."/>
        </authorList>
    </citation>
    <scope>NUCLEOTIDE SEQUENCE</scope>
    <source>
        <strain evidence="2">RG36</strain>
    </source>
</reference>
<dbReference type="GO" id="GO:0004222">
    <property type="term" value="F:metalloendopeptidase activity"/>
    <property type="evidence" value="ECO:0007669"/>
    <property type="project" value="InterPro"/>
</dbReference>
<name>A0A9X1RPJ0_9BURK</name>
<dbReference type="EC" id="3.4.24.-" evidence="2"/>
<evidence type="ECO:0000259" key="1">
    <source>
        <dbReference type="SMART" id="SM01351"/>
    </source>
</evidence>
<feature type="domain" description="Lysine-specific metallo-endopeptidase" evidence="1">
    <location>
        <begin position="75"/>
        <end position="229"/>
    </location>
</feature>
<gene>
    <name evidence="2" type="ORF">L5014_17865</name>
</gene>
<dbReference type="InterPro" id="IPR034108">
    <property type="entry name" value="Pept_M35-like_proteobacteria"/>
</dbReference>
<evidence type="ECO:0000313" key="3">
    <source>
        <dbReference type="Proteomes" id="UP001139308"/>
    </source>
</evidence>
<dbReference type="AlphaFoldDB" id="A0A9X1RPJ0"/>
<proteinExistence type="predicted"/>
<protein>
    <submittedName>
        <fullName evidence="2">M35 family metallo-endopeptidase</fullName>
        <ecNumber evidence="2">3.4.24.-</ecNumber>
    </submittedName>
</protein>
<dbReference type="InterPro" id="IPR029463">
    <property type="entry name" value="Lys_MEP"/>
</dbReference>
<dbReference type="CDD" id="cd11007">
    <property type="entry name" value="M35_like_1"/>
    <property type="match status" value="1"/>
</dbReference>
<sequence>MNEFSNDNKYGFKRSEDEEWFVVHDSAVTNTNPDSMVEVKINTTPICPNMTNSEFRVMAKRLLCWAAMAVDRRIDDLNRNDVKTRDRMQYWFGRSDEGTRRYLLSGFLCVSNVIKSLTPASLVRADPATDRILGCTPRMNTDGEAAHVCGPNTERKLISISLKFCTGLRDEDQDHDSRVSTIIHEVTHFTDTFASGDPMYSISRPLAFWGRHNPELALKNADSLAGYVLYEEKRFGYQD</sequence>
<accession>A0A9X1RPJ0</accession>
<keyword evidence="2" id="KW-0378">Hydrolase</keyword>
<dbReference type="SUPFAM" id="SSF55486">
    <property type="entry name" value="Metalloproteases ('zincins'), catalytic domain"/>
    <property type="match status" value="1"/>
</dbReference>
<comment type="caution">
    <text evidence="2">The sequence shown here is derived from an EMBL/GenBank/DDBJ whole genome shotgun (WGS) entry which is preliminary data.</text>
</comment>
<dbReference type="Pfam" id="PF14521">
    <property type="entry name" value="Aspzincin_M35"/>
    <property type="match status" value="1"/>
</dbReference>
<dbReference type="EMBL" id="JAKLJA010000013">
    <property type="protein sequence ID" value="MCG5075208.1"/>
    <property type="molecule type" value="Genomic_DNA"/>
</dbReference>
<dbReference type="RefSeq" id="WP_238465060.1">
    <property type="nucleotide sequence ID" value="NZ_JAKLJA010000013.1"/>
</dbReference>
<dbReference type="SMART" id="SM01351">
    <property type="entry name" value="Aspzincin_M35"/>
    <property type="match status" value="1"/>
</dbReference>